<dbReference type="PANTHER" id="PTHR43686">
    <property type="entry name" value="SULFURTRANSFERASE-RELATED"/>
    <property type="match status" value="1"/>
</dbReference>
<keyword evidence="1" id="KW-0808">Transferase</keyword>
<organism evidence="3 4">
    <name type="scientific">Desulfofundulus salinus</name>
    <dbReference type="NCBI Taxonomy" id="2419843"/>
    <lineage>
        <taxon>Bacteria</taxon>
        <taxon>Bacillati</taxon>
        <taxon>Bacillota</taxon>
        <taxon>Clostridia</taxon>
        <taxon>Eubacteriales</taxon>
        <taxon>Peptococcaceae</taxon>
        <taxon>Desulfofundulus</taxon>
    </lineage>
</organism>
<proteinExistence type="predicted"/>
<dbReference type="PIRSF" id="PIRSF004976">
    <property type="entry name" value="ATPase_YdaO"/>
    <property type="match status" value="1"/>
</dbReference>
<dbReference type="PANTHER" id="PTHR43686:SF1">
    <property type="entry name" value="AMINOTRAN_5 DOMAIN-CONTAINING PROTEIN"/>
    <property type="match status" value="1"/>
</dbReference>
<evidence type="ECO:0000256" key="1">
    <source>
        <dbReference type="ARBA" id="ARBA00022679"/>
    </source>
</evidence>
<comment type="caution">
    <text evidence="3">The sequence shown here is derived from an EMBL/GenBank/DDBJ whole genome shotgun (WGS) entry which is preliminary data.</text>
</comment>
<accession>A0A494WY87</accession>
<dbReference type="InterPro" id="IPR011063">
    <property type="entry name" value="TilS/TtcA_N"/>
</dbReference>
<evidence type="ECO:0000259" key="2">
    <source>
        <dbReference type="Pfam" id="PF01171"/>
    </source>
</evidence>
<dbReference type="SUPFAM" id="SSF52402">
    <property type="entry name" value="Adenine nucleotide alpha hydrolases-like"/>
    <property type="match status" value="1"/>
</dbReference>
<dbReference type="InterPro" id="IPR035107">
    <property type="entry name" value="tRNA_thiolation_TtcA_Ctu1"/>
</dbReference>
<dbReference type="InterPro" id="IPR014729">
    <property type="entry name" value="Rossmann-like_a/b/a_fold"/>
</dbReference>
<dbReference type="GO" id="GO:0016740">
    <property type="term" value="F:transferase activity"/>
    <property type="evidence" value="ECO:0007669"/>
    <property type="project" value="UniProtKB-KW"/>
</dbReference>
<dbReference type="Gene3D" id="3.40.50.620">
    <property type="entry name" value="HUPs"/>
    <property type="match status" value="1"/>
</dbReference>
<dbReference type="EMBL" id="RBWE01000001">
    <property type="protein sequence ID" value="RKO65875.1"/>
    <property type="molecule type" value="Genomic_DNA"/>
</dbReference>
<gene>
    <name evidence="3" type="ORF">D7024_02170</name>
</gene>
<dbReference type="RefSeq" id="WP_121450341.1">
    <property type="nucleotide sequence ID" value="NZ_RBWE01000001.1"/>
</dbReference>
<dbReference type="AlphaFoldDB" id="A0A494WY87"/>
<dbReference type="Proteomes" id="UP000271256">
    <property type="component" value="Unassembled WGS sequence"/>
</dbReference>
<evidence type="ECO:0000313" key="4">
    <source>
        <dbReference type="Proteomes" id="UP000271256"/>
    </source>
</evidence>
<protein>
    <submittedName>
        <fullName evidence="3">tRNA 2-thiocytidine(32) synthetase TtcA</fullName>
    </submittedName>
</protein>
<dbReference type="GO" id="GO:0008033">
    <property type="term" value="P:tRNA processing"/>
    <property type="evidence" value="ECO:0007669"/>
    <property type="project" value="InterPro"/>
</dbReference>
<sequence>MKGQGKAVYQIKRTYGKWFLTKVKRAIYRYSMITAGDKIAVGVSGGKDSSALLYIMWLLKNYSPLSFDFHAVFLDLGWPVDAAPLASFCRERDIPFHVEQTAIGAIVFEHRREENPCALCAHLRRGALHEAARRLGCNKVALGHHLDDLLETFLLNWVYTGRLATFTPVTHLARSGLVLIRPLIYLPEATLAGIARAENLPVMDNPCPASGKTKREEIRTLVGLMAKAYPDIREKFLTAIENARWLESSPNSQ</sequence>
<dbReference type="Pfam" id="PF01171">
    <property type="entry name" value="ATP_bind_3"/>
    <property type="match status" value="1"/>
</dbReference>
<feature type="domain" description="tRNA(Ile)-lysidine/2-thiocytidine synthase N-terminal" evidence="2">
    <location>
        <begin position="38"/>
        <end position="220"/>
    </location>
</feature>
<dbReference type="CDD" id="cd24138">
    <property type="entry name" value="TtcA-like"/>
    <property type="match status" value="1"/>
</dbReference>
<evidence type="ECO:0000313" key="3">
    <source>
        <dbReference type="EMBL" id="RKO65875.1"/>
    </source>
</evidence>
<name>A0A494WY87_9FIRM</name>
<reference evidence="3 4" key="1">
    <citation type="submission" date="2018-10" db="EMBL/GenBank/DDBJ databases">
        <authorList>
            <person name="Grouzdev D.S."/>
            <person name="Krutkina M.S."/>
            <person name="Tourova T.P."/>
            <person name="Nazina T.N."/>
        </authorList>
    </citation>
    <scope>NUCLEOTIDE SEQUENCE [LARGE SCALE GENOMIC DNA]</scope>
    <source>
        <strain evidence="3 4">435</strain>
    </source>
</reference>
<dbReference type="OrthoDB" id="9801054at2"/>
<keyword evidence="4" id="KW-1185">Reference proteome</keyword>